<dbReference type="Proteomes" id="UP000887574">
    <property type="component" value="Unplaced"/>
</dbReference>
<name>A0A915E8C0_9BILA</name>
<protein>
    <submittedName>
        <fullName evidence="3">Peptidase S1 domain-containing protein</fullName>
    </submittedName>
</protein>
<accession>A0A915E8C0</accession>
<dbReference type="Gene3D" id="2.40.10.10">
    <property type="entry name" value="Trypsin-like serine proteases"/>
    <property type="match status" value="1"/>
</dbReference>
<dbReference type="AlphaFoldDB" id="A0A915E8C0"/>
<evidence type="ECO:0000259" key="1">
    <source>
        <dbReference type="Pfam" id="PF00089"/>
    </source>
</evidence>
<dbReference type="GO" id="GO:0006508">
    <property type="term" value="P:proteolysis"/>
    <property type="evidence" value="ECO:0007669"/>
    <property type="project" value="InterPro"/>
</dbReference>
<evidence type="ECO:0000313" key="3">
    <source>
        <dbReference type="WBParaSite" id="jg3921"/>
    </source>
</evidence>
<dbReference type="InterPro" id="IPR009003">
    <property type="entry name" value="Peptidase_S1_PA"/>
</dbReference>
<reference evidence="3" key="1">
    <citation type="submission" date="2022-11" db="UniProtKB">
        <authorList>
            <consortium name="WormBaseParasite"/>
        </authorList>
    </citation>
    <scope>IDENTIFICATION</scope>
</reference>
<dbReference type="SUPFAM" id="SSF50494">
    <property type="entry name" value="Trypsin-like serine proteases"/>
    <property type="match status" value="1"/>
</dbReference>
<dbReference type="Pfam" id="PF00089">
    <property type="entry name" value="Trypsin"/>
    <property type="match status" value="1"/>
</dbReference>
<dbReference type="InterPro" id="IPR001254">
    <property type="entry name" value="Trypsin_dom"/>
</dbReference>
<proteinExistence type="predicted"/>
<sequence length="96" mass="10913">MYSPENYRIKTGVDDASQEHEVGETIHIVKAIHNHPKFHYEADYNICLIELAEDIKYTQHVQPVCLAKDDSQVTKKNGTKSWVAAGLVVMELLNTM</sequence>
<dbReference type="InterPro" id="IPR043504">
    <property type="entry name" value="Peptidase_S1_PA_chymotrypsin"/>
</dbReference>
<dbReference type="WBParaSite" id="jg3921">
    <property type="protein sequence ID" value="jg3921"/>
    <property type="gene ID" value="jg3921"/>
</dbReference>
<feature type="domain" description="Peptidase S1" evidence="1">
    <location>
        <begin position="5"/>
        <end position="84"/>
    </location>
</feature>
<organism evidence="2 3">
    <name type="scientific">Ditylenchus dipsaci</name>
    <dbReference type="NCBI Taxonomy" id="166011"/>
    <lineage>
        <taxon>Eukaryota</taxon>
        <taxon>Metazoa</taxon>
        <taxon>Ecdysozoa</taxon>
        <taxon>Nematoda</taxon>
        <taxon>Chromadorea</taxon>
        <taxon>Rhabditida</taxon>
        <taxon>Tylenchina</taxon>
        <taxon>Tylenchomorpha</taxon>
        <taxon>Sphaerularioidea</taxon>
        <taxon>Anguinidae</taxon>
        <taxon>Anguininae</taxon>
        <taxon>Ditylenchus</taxon>
    </lineage>
</organism>
<keyword evidence="2" id="KW-1185">Reference proteome</keyword>
<evidence type="ECO:0000313" key="2">
    <source>
        <dbReference type="Proteomes" id="UP000887574"/>
    </source>
</evidence>
<dbReference type="GO" id="GO:0004252">
    <property type="term" value="F:serine-type endopeptidase activity"/>
    <property type="evidence" value="ECO:0007669"/>
    <property type="project" value="InterPro"/>
</dbReference>